<dbReference type="Proteomes" id="UP000578531">
    <property type="component" value="Unassembled WGS sequence"/>
</dbReference>
<comment type="subcellular location">
    <subcellularLocation>
        <location evidence="1">Membrane</location>
        <topology evidence="1">Multi-pass membrane protein</topology>
    </subcellularLocation>
</comment>
<feature type="transmembrane region" description="Helical" evidence="5">
    <location>
        <begin position="59"/>
        <end position="81"/>
    </location>
</feature>
<evidence type="ECO:0000256" key="2">
    <source>
        <dbReference type="ARBA" id="ARBA00022692"/>
    </source>
</evidence>
<dbReference type="InterPro" id="IPR005828">
    <property type="entry name" value="MFS_sugar_transport-like"/>
</dbReference>
<dbReference type="EMBL" id="JACCJC010000007">
    <property type="protein sequence ID" value="KAF6238872.1"/>
    <property type="molecule type" value="Genomic_DNA"/>
</dbReference>
<evidence type="ECO:0000256" key="5">
    <source>
        <dbReference type="SAM" id="Phobius"/>
    </source>
</evidence>
<keyword evidence="7" id="KW-1185">Reference proteome</keyword>
<dbReference type="OrthoDB" id="8120565at2759"/>
<dbReference type="InterPro" id="IPR050360">
    <property type="entry name" value="MFS_Sugar_Transporters"/>
</dbReference>
<dbReference type="AlphaFoldDB" id="A0A8H6G1P5"/>
<dbReference type="GO" id="GO:0016020">
    <property type="term" value="C:membrane"/>
    <property type="evidence" value="ECO:0007669"/>
    <property type="project" value="UniProtKB-SubCell"/>
</dbReference>
<accession>A0A8H6G1P5</accession>
<evidence type="ECO:0000256" key="3">
    <source>
        <dbReference type="ARBA" id="ARBA00022989"/>
    </source>
</evidence>
<keyword evidence="2 5" id="KW-0812">Transmembrane</keyword>
<proteinExistence type="predicted"/>
<dbReference type="PANTHER" id="PTHR48022:SF20">
    <property type="entry name" value="MAJOR FACILITATOR SUPERFAMILY (MFS) PROFILE DOMAIN-CONTAINING PROTEIN-RELATED"/>
    <property type="match status" value="1"/>
</dbReference>
<feature type="transmembrane region" description="Helical" evidence="5">
    <location>
        <begin position="21"/>
        <end position="39"/>
    </location>
</feature>
<evidence type="ECO:0008006" key="8">
    <source>
        <dbReference type="Google" id="ProtNLM"/>
    </source>
</evidence>
<dbReference type="Pfam" id="PF00083">
    <property type="entry name" value="Sugar_tr"/>
    <property type="match status" value="1"/>
</dbReference>
<name>A0A8H6G1P5_9LECA</name>
<evidence type="ECO:0000256" key="4">
    <source>
        <dbReference type="ARBA" id="ARBA00023136"/>
    </source>
</evidence>
<evidence type="ECO:0000313" key="6">
    <source>
        <dbReference type="EMBL" id="KAF6238872.1"/>
    </source>
</evidence>
<gene>
    <name evidence="6" type="ORF">HO173_002744</name>
</gene>
<reference evidence="6 7" key="1">
    <citation type="journal article" date="2020" name="Genomics">
        <title>Complete, high-quality genomes from long-read metagenomic sequencing of two wolf lichen thalli reveals enigmatic genome architecture.</title>
        <authorList>
            <person name="McKenzie S.K."/>
            <person name="Walston R.F."/>
            <person name="Allen J.L."/>
        </authorList>
    </citation>
    <scope>NUCLEOTIDE SEQUENCE [LARGE SCALE GENOMIC DNA]</scope>
    <source>
        <strain evidence="6">WasteWater2</strain>
    </source>
</reference>
<evidence type="ECO:0000313" key="7">
    <source>
        <dbReference type="Proteomes" id="UP000578531"/>
    </source>
</evidence>
<dbReference type="GO" id="GO:0005351">
    <property type="term" value="F:carbohydrate:proton symporter activity"/>
    <property type="evidence" value="ECO:0007669"/>
    <property type="project" value="TreeGrafter"/>
</dbReference>
<dbReference type="RefSeq" id="XP_037168168.1">
    <property type="nucleotide sequence ID" value="XM_037304675.1"/>
</dbReference>
<keyword evidence="4 5" id="KW-0472">Membrane</keyword>
<dbReference type="Gene3D" id="1.20.1250.20">
    <property type="entry name" value="MFS general substrate transporter like domains"/>
    <property type="match status" value="1"/>
</dbReference>
<dbReference type="GeneID" id="59284415"/>
<protein>
    <recommendedName>
        <fullName evidence="8">Major facilitator superfamily (MFS) profile domain-containing protein</fullName>
    </recommendedName>
</protein>
<keyword evidence="3 5" id="KW-1133">Transmembrane helix</keyword>
<sequence length="142" mass="15500">MSVNVSNCNAEVAPREVRGSLVASQQLAITGGIMVSFWIDYGTNNIGGTGSSRSDAAWLVPMCLQLIPGLALGIGVLFMPFNPRWLVNHGRESEARNVLSSLRNSSAEHEPIELELLDIRAQSVFEKRTTASQWPHLVELTP</sequence>
<dbReference type="PANTHER" id="PTHR48022">
    <property type="entry name" value="PLASTIDIC GLUCOSE TRANSPORTER 4"/>
    <property type="match status" value="1"/>
</dbReference>
<comment type="caution">
    <text evidence="6">The sequence shown here is derived from an EMBL/GenBank/DDBJ whole genome shotgun (WGS) entry which is preliminary data.</text>
</comment>
<dbReference type="SUPFAM" id="SSF103473">
    <property type="entry name" value="MFS general substrate transporter"/>
    <property type="match status" value="1"/>
</dbReference>
<dbReference type="InterPro" id="IPR036259">
    <property type="entry name" value="MFS_trans_sf"/>
</dbReference>
<evidence type="ECO:0000256" key="1">
    <source>
        <dbReference type="ARBA" id="ARBA00004141"/>
    </source>
</evidence>
<organism evidence="6 7">
    <name type="scientific">Letharia columbiana</name>
    <dbReference type="NCBI Taxonomy" id="112416"/>
    <lineage>
        <taxon>Eukaryota</taxon>
        <taxon>Fungi</taxon>
        <taxon>Dikarya</taxon>
        <taxon>Ascomycota</taxon>
        <taxon>Pezizomycotina</taxon>
        <taxon>Lecanoromycetes</taxon>
        <taxon>OSLEUM clade</taxon>
        <taxon>Lecanoromycetidae</taxon>
        <taxon>Lecanorales</taxon>
        <taxon>Lecanorineae</taxon>
        <taxon>Parmeliaceae</taxon>
        <taxon>Letharia</taxon>
    </lineage>
</organism>